<name>A0A0B2QQC0_GLYSO</name>
<keyword evidence="3" id="KW-0813">Transport</keyword>
<keyword evidence="5" id="KW-0931">ER-Golgi transport</keyword>
<evidence type="ECO:0000256" key="1">
    <source>
        <dbReference type="ARBA" id="ARBA00004240"/>
    </source>
</evidence>
<sequence>MNLIGEGKFGEVYKGLLQHGILVAIKKRRGLASQEFFHERTELYEYSKVVGNSQFTLHPFQPYKLIYAFMLAEVGKVSDSLKYCQALLKSLKTGCAGKPRISPSVPSMKPALAANVKFFVPTAAPSSNERTMEAIVESKKEDNVVSSCECEVI</sequence>
<keyword evidence="4" id="KW-0256">Endoplasmic reticulum</keyword>
<organism evidence="8">
    <name type="scientific">Glycine soja</name>
    <name type="common">Wild soybean</name>
    <dbReference type="NCBI Taxonomy" id="3848"/>
    <lineage>
        <taxon>Eukaryota</taxon>
        <taxon>Viridiplantae</taxon>
        <taxon>Streptophyta</taxon>
        <taxon>Embryophyta</taxon>
        <taxon>Tracheophyta</taxon>
        <taxon>Spermatophyta</taxon>
        <taxon>Magnoliopsida</taxon>
        <taxon>eudicotyledons</taxon>
        <taxon>Gunneridae</taxon>
        <taxon>Pentapetalae</taxon>
        <taxon>rosids</taxon>
        <taxon>fabids</taxon>
        <taxon>Fabales</taxon>
        <taxon>Fabaceae</taxon>
        <taxon>Papilionoideae</taxon>
        <taxon>50 kb inversion clade</taxon>
        <taxon>NPAAA clade</taxon>
        <taxon>indigoferoid/millettioid clade</taxon>
        <taxon>Phaseoleae</taxon>
        <taxon>Glycine</taxon>
        <taxon>Glycine subgen. Soja</taxon>
    </lineage>
</organism>
<gene>
    <name evidence="8" type="ORF">glysoja_046360</name>
</gene>
<dbReference type="EMBL" id="KN656179">
    <property type="protein sequence ID" value="KHN23620.1"/>
    <property type="molecule type" value="Genomic_DNA"/>
</dbReference>
<dbReference type="InterPro" id="IPR024298">
    <property type="entry name" value="Sec16_Sec23-bd"/>
</dbReference>
<dbReference type="GO" id="GO:0007030">
    <property type="term" value="P:Golgi organization"/>
    <property type="evidence" value="ECO:0007669"/>
    <property type="project" value="TreeGrafter"/>
</dbReference>
<dbReference type="SUPFAM" id="SSF56112">
    <property type="entry name" value="Protein kinase-like (PK-like)"/>
    <property type="match status" value="1"/>
</dbReference>
<evidence type="ECO:0000256" key="4">
    <source>
        <dbReference type="ARBA" id="ARBA00022824"/>
    </source>
</evidence>
<evidence type="ECO:0000256" key="6">
    <source>
        <dbReference type="PROSITE-ProRule" id="PRU10141"/>
    </source>
</evidence>
<reference evidence="8" key="1">
    <citation type="submission" date="2014-07" db="EMBL/GenBank/DDBJ databases">
        <title>Identification of a novel salt tolerance gene in wild soybean by whole-genome sequencing.</title>
        <authorList>
            <person name="Lam H.-M."/>
            <person name="Qi X."/>
            <person name="Li M.-W."/>
            <person name="Liu X."/>
            <person name="Xie M."/>
            <person name="Ni M."/>
            <person name="Xu X."/>
        </authorList>
    </citation>
    <scope>NUCLEOTIDE SEQUENCE [LARGE SCALE GENOMIC DNA]</scope>
    <source>
        <tissue evidence="8">Root</tissue>
    </source>
</reference>
<dbReference type="InterPro" id="IPR011009">
    <property type="entry name" value="Kinase-like_dom_sf"/>
</dbReference>
<dbReference type="GO" id="GO:0005524">
    <property type="term" value="F:ATP binding"/>
    <property type="evidence" value="ECO:0007669"/>
    <property type="project" value="UniProtKB-UniRule"/>
</dbReference>
<feature type="domain" description="Sec16 Sec23-binding" evidence="7">
    <location>
        <begin position="40"/>
        <end position="104"/>
    </location>
</feature>
<dbReference type="PANTHER" id="PTHR13402:SF6">
    <property type="entry name" value="SECRETORY 16, ISOFORM I"/>
    <property type="match status" value="1"/>
</dbReference>
<evidence type="ECO:0000256" key="5">
    <source>
        <dbReference type="ARBA" id="ARBA00022892"/>
    </source>
</evidence>
<dbReference type="PANTHER" id="PTHR13402">
    <property type="entry name" value="RGPR-RELATED"/>
    <property type="match status" value="1"/>
</dbReference>
<dbReference type="AlphaFoldDB" id="A0A0B2QQC0"/>
<proteinExistence type="inferred from homology"/>
<dbReference type="GO" id="GO:0016192">
    <property type="term" value="P:vesicle-mediated transport"/>
    <property type="evidence" value="ECO:0007669"/>
    <property type="project" value="UniProtKB-KW"/>
</dbReference>
<accession>A0A0B2QQC0</accession>
<evidence type="ECO:0000313" key="8">
    <source>
        <dbReference type="EMBL" id="KHN23620.1"/>
    </source>
</evidence>
<evidence type="ECO:0000259" key="7">
    <source>
        <dbReference type="Pfam" id="PF12931"/>
    </source>
</evidence>
<comment type="subcellular location">
    <subcellularLocation>
        <location evidence="1">Endoplasmic reticulum</location>
    </subcellularLocation>
</comment>
<dbReference type="GO" id="GO:0070971">
    <property type="term" value="C:endoplasmic reticulum exit site"/>
    <property type="evidence" value="ECO:0007669"/>
    <property type="project" value="TreeGrafter"/>
</dbReference>
<comment type="similarity">
    <text evidence="2">Belongs to the SEC16 family.</text>
</comment>
<dbReference type="Pfam" id="PF12931">
    <property type="entry name" value="TPR_Sec16"/>
    <property type="match status" value="1"/>
</dbReference>
<dbReference type="GO" id="GO:0070973">
    <property type="term" value="P:protein localization to endoplasmic reticulum exit site"/>
    <property type="evidence" value="ECO:0007669"/>
    <property type="project" value="TreeGrafter"/>
</dbReference>
<dbReference type="InterPro" id="IPR017441">
    <property type="entry name" value="Protein_kinase_ATP_BS"/>
</dbReference>
<feature type="binding site" evidence="6">
    <location>
        <position position="27"/>
    </location>
    <ligand>
        <name>ATP</name>
        <dbReference type="ChEBI" id="CHEBI:30616"/>
    </ligand>
</feature>
<evidence type="ECO:0000256" key="3">
    <source>
        <dbReference type="ARBA" id="ARBA00022448"/>
    </source>
</evidence>
<dbReference type="Proteomes" id="UP000053555">
    <property type="component" value="Unassembled WGS sequence"/>
</dbReference>
<protein>
    <submittedName>
        <fullName evidence="8">Protein transport protein Sec16A</fullName>
    </submittedName>
</protein>
<keyword evidence="6" id="KW-0067">ATP-binding</keyword>
<dbReference type="GO" id="GO:0012507">
    <property type="term" value="C:ER to Golgi transport vesicle membrane"/>
    <property type="evidence" value="ECO:0007669"/>
    <property type="project" value="TreeGrafter"/>
</dbReference>
<dbReference type="Gene3D" id="3.30.200.20">
    <property type="entry name" value="Phosphorylase Kinase, domain 1"/>
    <property type="match status" value="1"/>
</dbReference>
<evidence type="ECO:0000256" key="2">
    <source>
        <dbReference type="ARBA" id="ARBA00005927"/>
    </source>
</evidence>
<dbReference type="PROSITE" id="PS00107">
    <property type="entry name" value="PROTEIN_KINASE_ATP"/>
    <property type="match status" value="1"/>
</dbReference>
<keyword evidence="6" id="KW-0547">Nucleotide-binding</keyword>